<reference evidence="3 4" key="1">
    <citation type="submission" date="2011-07" db="EMBL/GenBank/DDBJ databases">
        <title>The complete genome of chromosome of Emticicia oligotrophica DSM 17448.</title>
        <authorList>
            <consortium name="US DOE Joint Genome Institute (JGI-PGF)"/>
            <person name="Lucas S."/>
            <person name="Han J."/>
            <person name="Lapidus A."/>
            <person name="Bruce D."/>
            <person name="Goodwin L."/>
            <person name="Pitluck S."/>
            <person name="Peters L."/>
            <person name="Kyrpides N."/>
            <person name="Mavromatis K."/>
            <person name="Ivanova N."/>
            <person name="Ovchinnikova G."/>
            <person name="Teshima H."/>
            <person name="Detter J.C."/>
            <person name="Tapia R."/>
            <person name="Han C."/>
            <person name="Land M."/>
            <person name="Hauser L."/>
            <person name="Markowitz V."/>
            <person name="Cheng J.-F."/>
            <person name="Hugenholtz P."/>
            <person name="Woyke T."/>
            <person name="Wu D."/>
            <person name="Tindall B."/>
            <person name="Pomrenke H."/>
            <person name="Brambilla E."/>
            <person name="Klenk H.-P."/>
            <person name="Eisen J.A."/>
        </authorList>
    </citation>
    <scope>NUCLEOTIDE SEQUENCE [LARGE SCALE GENOMIC DNA]</scope>
    <source>
        <strain evidence="3 4">DSM 17448</strain>
    </source>
</reference>
<dbReference type="Pfam" id="PF13568">
    <property type="entry name" value="OMP_b-brl_2"/>
    <property type="match status" value="1"/>
</dbReference>
<feature type="domain" description="Outer membrane protein beta-barrel" evidence="2">
    <location>
        <begin position="22"/>
        <end position="178"/>
    </location>
</feature>
<dbReference type="InterPro" id="IPR011250">
    <property type="entry name" value="OMP/PagP_B-barrel"/>
</dbReference>
<evidence type="ECO:0000256" key="1">
    <source>
        <dbReference type="SAM" id="SignalP"/>
    </source>
</evidence>
<accession>A0ABM5N2K6</accession>
<dbReference type="Proteomes" id="UP000002875">
    <property type="component" value="Chromosome"/>
</dbReference>
<proteinExistence type="predicted"/>
<organism evidence="3 4">
    <name type="scientific">Emticicia oligotrophica (strain DSM 17448 / CIP 109782 / MTCC 6937 / GPTSA100-15)</name>
    <dbReference type="NCBI Taxonomy" id="929562"/>
    <lineage>
        <taxon>Bacteria</taxon>
        <taxon>Pseudomonadati</taxon>
        <taxon>Bacteroidota</taxon>
        <taxon>Cytophagia</taxon>
        <taxon>Cytophagales</taxon>
        <taxon>Leadbetterellaceae</taxon>
        <taxon>Emticicia</taxon>
    </lineage>
</organism>
<keyword evidence="1" id="KW-0732">Signal</keyword>
<sequence length="202" mass="21746">MKILRKLSLAIAVAVSGLNTLQAQTTSIGPLLGVNVSTFTGEPNTKPLAGIAVGGFINHSIDEHFGVNAKLIYSQMGSSYTYNDDINRLHYVQFPVTGVYYFGKNGQNFRPKVYAGLYAGSLLSANHKSGDVVVETNGNPYYKKADFGGILGLGFNYLLSPRTWLNVDAGYNGGFLDVTTSEATDFKNKGFALNVGISFPIK</sequence>
<keyword evidence="4" id="KW-1185">Reference proteome</keyword>
<dbReference type="EMBL" id="CP002961">
    <property type="protein sequence ID" value="AFK03693.1"/>
    <property type="molecule type" value="Genomic_DNA"/>
</dbReference>
<dbReference type="Gene3D" id="2.40.160.20">
    <property type="match status" value="1"/>
</dbReference>
<gene>
    <name evidence="3" type="ordered locus">Emtol_2557</name>
</gene>
<evidence type="ECO:0000313" key="4">
    <source>
        <dbReference type="Proteomes" id="UP000002875"/>
    </source>
</evidence>
<feature type="signal peptide" evidence="1">
    <location>
        <begin position="1"/>
        <end position="23"/>
    </location>
</feature>
<feature type="chain" id="PRO_5045947325" description="Outer membrane protein beta-barrel domain-containing protein" evidence="1">
    <location>
        <begin position="24"/>
        <end position="202"/>
    </location>
</feature>
<protein>
    <recommendedName>
        <fullName evidence="2">Outer membrane protein beta-barrel domain-containing protein</fullName>
    </recommendedName>
</protein>
<dbReference type="InterPro" id="IPR025665">
    <property type="entry name" value="Beta-barrel_OMP_2"/>
</dbReference>
<evidence type="ECO:0000313" key="3">
    <source>
        <dbReference type="EMBL" id="AFK03693.1"/>
    </source>
</evidence>
<dbReference type="RefSeq" id="WP_015029390.1">
    <property type="nucleotide sequence ID" value="NC_018748.1"/>
</dbReference>
<evidence type="ECO:0000259" key="2">
    <source>
        <dbReference type="Pfam" id="PF13568"/>
    </source>
</evidence>
<name>A0ABM5N2K6_EMTOG</name>
<dbReference type="SUPFAM" id="SSF56925">
    <property type="entry name" value="OMPA-like"/>
    <property type="match status" value="1"/>
</dbReference>